<evidence type="ECO:0000256" key="1">
    <source>
        <dbReference type="SAM" id="MobiDB-lite"/>
    </source>
</evidence>
<accession>A0A9D3X2Q2</accession>
<dbReference type="Pfam" id="PF00619">
    <property type="entry name" value="CARD"/>
    <property type="match status" value="1"/>
</dbReference>
<dbReference type="PROSITE" id="PS50209">
    <property type="entry name" value="CARD"/>
    <property type="match status" value="1"/>
</dbReference>
<evidence type="ECO:0000313" key="3">
    <source>
        <dbReference type="EMBL" id="KAH1171625.1"/>
    </source>
</evidence>
<organism evidence="3 4">
    <name type="scientific">Mauremys mutica</name>
    <name type="common">yellowpond turtle</name>
    <dbReference type="NCBI Taxonomy" id="74926"/>
    <lineage>
        <taxon>Eukaryota</taxon>
        <taxon>Metazoa</taxon>
        <taxon>Chordata</taxon>
        <taxon>Craniata</taxon>
        <taxon>Vertebrata</taxon>
        <taxon>Euteleostomi</taxon>
        <taxon>Archelosauria</taxon>
        <taxon>Testudinata</taxon>
        <taxon>Testudines</taxon>
        <taxon>Cryptodira</taxon>
        <taxon>Durocryptodira</taxon>
        <taxon>Testudinoidea</taxon>
        <taxon>Geoemydidae</taxon>
        <taxon>Geoemydinae</taxon>
        <taxon>Mauremys</taxon>
    </lineage>
</organism>
<evidence type="ECO:0000259" key="2">
    <source>
        <dbReference type="PROSITE" id="PS50209"/>
    </source>
</evidence>
<dbReference type="Proteomes" id="UP000827986">
    <property type="component" value="Unassembled WGS sequence"/>
</dbReference>
<dbReference type="InterPro" id="IPR011029">
    <property type="entry name" value="DEATH-like_dom_sf"/>
</dbReference>
<keyword evidence="4" id="KW-1185">Reference proteome</keyword>
<feature type="region of interest" description="Disordered" evidence="1">
    <location>
        <begin position="92"/>
        <end position="134"/>
    </location>
</feature>
<dbReference type="InterPro" id="IPR052685">
    <property type="entry name" value="Apoptosis_Repressor_CARD"/>
</dbReference>
<proteinExistence type="predicted"/>
<sequence length="174" mass="19242">MATGDKHRILCTKRKELIQIIQRDPDNILDELLALSIITEEEYNSFYQKEDIVTKIRELLIHIQKKGESTCQQFLECLEILFPGINQDLQPSGHVISQGSTGDTSEELEEGTEGSSSMENEPKNLGGTVSSEKGNAEGTISSLIYYYNCVPDNAGPTQCDGFPLPGCSLELGYH</sequence>
<dbReference type="PANTHER" id="PTHR22797:SF36">
    <property type="entry name" value="CASPASE RECRUITMENT DOMAIN-CONTAINING PROTEIN 6"/>
    <property type="match status" value="1"/>
</dbReference>
<dbReference type="EMBL" id="JAHDVG010000483">
    <property type="protein sequence ID" value="KAH1171625.1"/>
    <property type="molecule type" value="Genomic_DNA"/>
</dbReference>
<comment type="caution">
    <text evidence="3">The sequence shown here is derived from an EMBL/GenBank/DDBJ whole genome shotgun (WGS) entry which is preliminary data.</text>
</comment>
<dbReference type="GO" id="GO:0042981">
    <property type="term" value="P:regulation of apoptotic process"/>
    <property type="evidence" value="ECO:0007669"/>
    <property type="project" value="InterPro"/>
</dbReference>
<dbReference type="InterPro" id="IPR001315">
    <property type="entry name" value="CARD"/>
</dbReference>
<dbReference type="PANTHER" id="PTHR22797">
    <property type="entry name" value="CARD6/NUCLEOLAR PROTEIN 3"/>
    <property type="match status" value="1"/>
</dbReference>
<gene>
    <name evidence="3" type="ORF">KIL84_007243</name>
</gene>
<feature type="domain" description="CARD" evidence="2">
    <location>
        <begin position="2"/>
        <end position="79"/>
    </location>
</feature>
<dbReference type="CDD" id="cd01671">
    <property type="entry name" value="CARD"/>
    <property type="match status" value="1"/>
</dbReference>
<dbReference type="SUPFAM" id="SSF47986">
    <property type="entry name" value="DEATH domain"/>
    <property type="match status" value="1"/>
</dbReference>
<protein>
    <recommendedName>
        <fullName evidence="2">CARD domain-containing protein</fullName>
    </recommendedName>
</protein>
<dbReference type="Gene3D" id="1.10.533.10">
    <property type="entry name" value="Death Domain, Fas"/>
    <property type="match status" value="1"/>
</dbReference>
<reference evidence="3" key="1">
    <citation type="submission" date="2021-09" db="EMBL/GenBank/DDBJ databases">
        <title>The genome of Mauremys mutica provides insights into the evolution of semi-aquatic lifestyle.</title>
        <authorList>
            <person name="Gong S."/>
            <person name="Gao Y."/>
        </authorList>
    </citation>
    <scope>NUCLEOTIDE SEQUENCE</scope>
    <source>
        <strain evidence="3">MM-2020</strain>
        <tissue evidence="3">Muscle</tissue>
    </source>
</reference>
<dbReference type="AlphaFoldDB" id="A0A9D3X2Q2"/>
<name>A0A9D3X2Q2_9SAUR</name>
<evidence type="ECO:0000313" key="4">
    <source>
        <dbReference type="Proteomes" id="UP000827986"/>
    </source>
</evidence>